<keyword evidence="1" id="KW-0862">Zinc</keyword>
<feature type="region of interest" description="Disordered" evidence="2">
    <location>
        <begin position="245"/>
        <end position="330"/>
    </location>
</feature>
<proteinExistence type="predicted"/>
<evidence type="ECO:0000259" key="3">
    <source>
        <dbReference type="PROSITE" id="PS50158"/>
    </source>
</evidence>
<feature type="compositionally biased region" description="Polar residues" evidence="2">
    <location>
        <begin position="272"/>
        <end position="285"/>
    </location>
</feature>
<accession>A0AAV0VHJ6</accession>
<dbReference type="GO" id="GO:0008270">
    <property type="term" value="F:zinc ion binding"/>
    <property type="evidence" value="ECO:0007669"/>
    <property type="project" value="UniProtKB-KW"/>
</dbReference>
<feature type="compositionally biased region" description="Polar residues" evidence="2">
    <location>
        <begin position="297"/>
        <end position="308"/>
    </location>
</feature>
<reference evidence="4 5" key="1">
    <citation type="submission" date="2023-01" db="EMBL/GenBank/DDBJ databases">
        <authorList>
            <person name="Whitehead M."/>
        </authorList>
    </citation>
    <scope>NUCLEOTIDE SEQUENCE [LARGE SCALE GENOMIC DNA]</scope>
</reference>
<dbReference type="PROSITE" id="PS50158">
    <property type="entry name" value="ZF_CCHC"/>
    <property type="match status" value="1"/>
</dbReference>
<feature type="compositionally biased region" description="Polar residues" evidence="2">
    <location>
        <begin position="253"/>
        <end position="263"/>
    </location>
</feature>
<evidence type="ECO:0000313" key="5">
    <source>
        <dbReference type="Proteomes" id="UP001160148"/>
    </source>
</evidence>
<feature type="region of interest" description="Disordered" evidence="2">
    <location>
        <begin position="1"/>
        <end position="32"/>
    </location>
</feature>
<dbReference type="EMBL" id="CARXXK010000001">
    <property type="protein sequence ID" value="CAI6343686.1"/>
    <property type="molecule type" value="Genomic_DNA"/>
</dbReference>
<dbReference type="GO" id="GO:0003676">
    <property type="term" value="F:nucleic acid binding"/>
    <property type="evidence" value="ECO:0007669"/>
    <property type="project" value="InterPro"/>
</dbReference>
<keyword evidence="1" id="KW-0479">Metal-binding</keyword>
<evidence type="ECO:0000256" key="1">
    <source>
        <dbReference type="PROSITE-ProRule" id="PRU00047"/>
    </source>
</evidence>
<evidence type="ECO:0000313" key="4">
    <source>
        <dbReference type="EMBL" id="CAI6343686.1"/>
    </source>
</evidence>
<protein>
    <recommendedName>
        <fullName evidence="3">CCHC-type domain-containing protein</fullName>
    </recommendedName>
</protein>
<keyword evidence="5" id="KW-1185">Reference proteome</keyword>
<dbReference type="Proteomes" id="UP001160148">
    <property type="component" value="Unassembled WGS sequence"/>
</dbReference>
<sequence>MLDDYDNNLPPLSTSNHPQTTSQRTFAETTANESFPKKDQAIIFNTIQDIPQIEYIKAFSLLTAPKNIKFASRVSNNRFCIYFSNKIIEKQPFITINKTEIPYRRLINPAKRIIISNVQPIIPHDTIANAINALSITMLSPITFMKAGFPNDDFSHIGSFRRQVFIHPEHSDKIPSSILLHFDQTEYRVFLSDDTVTCFSCKQTGHTSNHCKNGVVNTAVSILFNNTNIATDKNIETTHSLYDISTEDKPKENTPSSTTSQKPAAQVKRPAPSTTSSSCQENTPTEKPPNNLIPPQVETTITQATKGTLASKLKDSSKTPTPLQKKPKRSNSIEQIIIKLEEALLPAKVAFEKIPNLKIDFNQLKYIIENSLTEKKHLQYLIAIQHLIHGNDRDY</sequence>
<name>A0AAV0VHJ6_9HEMI</name>
<keyword evidence="1" id="KW-0863">Zinc-finger</keyword>
<evidence type="ECO:0000256" key="2">
    <source>
        <dbReference type="SAM" id="MobiDB-lite"/>
    </source>
</evidence>
<feature type="compositionally biased region" description="Polar residues" evidence="2">
    <location>
        <begin position="10"/>
        <end position="32"/>
    </location>
</feature>
<feature type="domain" description="CCHC-type" evidence="3">
    <location>
        <begin position="198"/>
        <end position="213"/>
    </location>
</feature>
<comment type="caution">
    <text evidence="4">The sequence shown here is derived from an EMBL/GenBank/DDBJ whole genome shotgun (WGS) entry which is preliminary data.</text>
</comment>
<gene>
    <name evidence="4" type="ORF">MEUPH1_LOCUS917</name>
</gene>
<organism evidence="4 5">
    <name type="scientific">Macrosiphum euphorbiae</name>
    <name type="common">potato aphid</name>
    <dbReference type="NCBI Taxonomy" id="13131"/>
    <lineage>
        <taxon>Eukaryota</taxon>
        <taxon>Metazoa</taxon>
        <taxon>Ecdysozoa</taxon>
        <taxon>Arthropoda</taxon>
        <taxon>Hexapoda</taxon>
        <taxon>Insecta</taxon>
        <taxon>Pterygota</taxon>
        <taxon>Neoptera</taxon>
        <taxon>Paraneoptera</taxon>
        <taxon>Hemiptera</taxon>
        <taxon>Sternorrhyncha</taxon>
        <taxon>Aphidomorpha</taxon>
        <taxon>Aphidoidea</taxon>
        <taxon>Aphididae</taxon>
        <taxon>Macrosiphini</taxon>
        <taxon>Macrosiphum</taxon>
    </lineage>
</organism>
<dbReference type="AlphaFoldDB" id="A0AAV0VHJ6"/>
<dbReference type="InterPro" id="IPR001878">
    <property type="entry name" value="Znf_CCHC"/>
</dbReference>